<protein>
    <submittedName>
        <fullName evidence="1">Uncharacterized protein</fullName>
    </submittedName>
</protein>
<comment type="caution">
    <text evidence="1">The sequence shown here is derived from an EMBL/GenBank/DDBJ whole genome shotgun (WGS) entry which is preliminary data.</text>
</comment>
<proteinExistence type="predicted"/>
<dbReference type="EMBL" id="BART01023781">
    <property type="protein sequence ID" value="GAG96668.1"/>
    <property type="molecule type" value="Genomic_DNA"/>
</dbReference>
<organism evidence="1">
    <name type="scientific">marine sediment metagenome</name>
    <dbReference type="NCBI Taxonomy" id="412755"/>
    <lineage>
        <taxon>unclassified sequences</taxon>
        <taxon>metagenomes</taxon>
        <taxon>ecological metagenomes</taxon>
    </lineage>
</organism>
<name>X1CKC4_9ZZZZ</name>
<gene>
    <name evidence="1" type="ORF">S01H4_43159</name>
</gene>
<dbReference type="AlphaFoldDB" id="X1CKC4"/>
<reference evidence="1" key="1">
    <citation type="journal article" date="2014" name="Front. Microbiol.">
        <title>High frequency of phylogenetically diverse reductive dehalogenase-homologous genes in deep subseafloor sedimentary metagenomes.</title>
        <authorList>
            <person name="Kawai M."/>
            <person name="Futagami T."/>
            <person name="Toyoda A."/>
            <person name="Takaki Y."/>
            <person name="Nishi S."/>
            <person name="Hori S."/>
            <person name="Arai W."/>
            <person name="Tsubouchi T."/>
            <person name="Morono Y."/>
            <person name="Uchiyama I."/>
            <person name="Ito T."/>
            <person name="Fujiyama A."/>
            <person name="Inagaki F."/>
            <person name="Takami H."/>
        </authorList>
    </citation>
    <scope>NUCLEOTIDE SEQUENCE</scope>
    <source>
        <strain evidence="1">Expedition CK06-06</strain>
    </source>
</reference>
<evidence type="ECO:0000313" key="1">
    <source>
        <dbReference type="EMBL" id="GAG96668.1"/>
    </source>
</evidence>
<sequence>MSETKLEKHYRETLEYVRDYAAKRDHIVYCDHLWQVIAHKLKEGKKMSES</sequence>
<accession>X1CKC4</accession>